<evidence type="ECO:0000313" key="2">
    <source>
        <dbReference type="Proteomes" id="UP001172457"/>
    </source>
</evidence>
<dbReference type="InterPro" id="IPR006912">
    <property type="entry name" value="Harbinger_derived_prot"/>
</dbReference>
<dbReference type="EMBL" id="JARYMX010000003">
    <property type="protein sequence ID" value="KAJ9558767.1"/>
    <property type="molecule type" value="Genomic_DNA"/>
</dbReference>
<dbReference type="Pfam" id="PF04827">
    <property type="entry name" value="Plant_tran"/>
    <property type="match status" value="1"/>
</dbReference>
<dbReference type="AlphaFoldDB" id="A0AA38WFG0"/>
<reference evidence="1" key="1">
    <citation type="submission" date="2023-03" db="EMBL/GenBank/DDBJ databases">
        <title>Chromosome-scale reference genome and RAD-based genetic map of yellow starthistle (Centaurea solstitialis) reveal putative structural variation and QTLs associated with invader traits.</title>
        <authorList>
            <person name="Reatini B."/>
            <person name="Cang F.A."/>
            <person name="Jiang Q."/>
            <person name="Mckibben M.T.W."/>
            <person name="Barker M.S."/>
            <person name="Rieseberg L.H."/>
            <person name="Dlugosch K.M."/>
        </authorList>
    </citation>
    <scope>NUCLEOTIDE SEQUENCE</scope>
    <source>
        <strain evidence="1">CAN-66</strain>
        <tissue evidence="1">Leaf</tissue>
    </source>
</reference>
<sequence length="307" mass="35044">MSSSDESHEERIINQFCMANAIAVEATRLIIENELQPPNKRPRGLNKDRGRQEGHDKLVADYFSNNPVYNDVDFKRRFRLTRRLFVRIVSDLEREFDFFKQQWDAKALRDFLRYKSVRPLSDIWRTGNNIYESQLLTIFRLYTHCVNKHTVYPACLVAWIVCIEIGKIVPSHGGVNTIEFIILELASVILEAVASHDQWIWHAFFGVSGATNDIIVVNQSSVFNDIFEDKAPDSRDVHGGSQTADPDDEVWGGHECSYSIITAPRVDSSDTFEVNKMVALRLVHRSSFFTVPLGCKSAVSQATMDQV</sequence>
<gene>
    <name evidence="1" type="ORF">OSB04_013381</name>
</gene>
<dbReference type="Proteomes" id="UP001172457">
    <property type="component" value="Chromosome 3"/>
</dbReference>
<organism evidence="1 2">
    <name type="scientific">Centaurea solstitialis</name>
    <name type="common">yellow star-thistle</name>
    <dbReference type="NCBI Taxonomy" id="347529"/>
    <lineage>
        <taxon>Eukaryota</taxon>
        <taxon>Viridiplantae</taxon>
        <taxon>Streptophyta</taxon>
        <taxon>Embryophyta</taxon>
        <taxon>Tracheophyta</taxon>
        <taxon>Spermatophyta</taxon>
        <taxon>Magnoliopsida</taxon>
        <taxon>eudicotyledons</taxon>
        <taxon>Gunneridae</taxon>
        <taxon>Pentapetalae</taxon>
        <taxon>asterids</taxon>
        <taxon>campanulids</taxon>
        <taxon>Asterales</taxon>
        <taxon>Asteraceae</taxon>
        <taxon>Carduoideae</taxon>
        <taxon>Cardueae</taxon>
        <taxon>Centaureinae</taxon>
        <taxon>Centaurea</taxon>
    </lineage>
</organism>
<dbReference type="PANTHER" id="PTHR47150">
    <property type="entry name" value="OS12G0169200 PROTEIN"/>
    <property type="match status" value="1"/>
</dbReference>
<keyword evidence="2" id="KW-1185">Reference proteome</keyword>
<name>A0AA38WFG0_9ASTR</name>
<proteinExistence type="predicted"/>
<accession>A0AA38WFG0</accession>
<protein>
    <submittedName>
        <fullName evidence="1">Uncharacterized protein</fullName>
    </submittedName>
</protein>
<dbReference type="PANTHER" id="PTHR47150:SF5">
    <property type="entry name" value="OS07G0546750 PROTEIN"/>
    <property type="match status" value="1"/>
</dbReference>
<evidence type="ECO:0000313" key="1">
    <source>
        <dbReference type="EMBL" id="KAJ9558767.1"/>
    </source>
</evidence>
<comment type="caution">
    <text evidence="1">The sequence shown here is derived from an EMBL/GenBank/DDBJ whole genome shotgun (WGS) entry which is preliminary data.</text>
</comment>